<evidence type="ECO:0000313" key="2">
    <source>
        <dbReference type="EMBL" id="KGN31200.1"/>
    </source>
</evidence>
<accession>A0A0A0J1B1</accession>
<keyword evidence="3" id="KW-1185">Reference proteome</keyword>
<dbReference type="STRING" id="1385520.N802_04875"/>
<name>A0A0A0J1B1_9MICO</name>
<evidence type="ECO:0000256" key="1">
    <source>
        <dbReference type="SAM" id="MobiDB-lite"/>
    </source>
</evidence>
<reference evidence="2 3" key="1">
    <citation type="submission" date="2013-08" db="EMBL/GenBank/DDBJ databases">
        <title>The genome sequence of Knoellia sinensis.</title>
        <authorList>
            <person name="Zhu W."/>
            <person name="Wang G."/>
        </authorList>
    </citation>
    <scope>NUCLEOTIDE SEQUENCE [LARGE SCALE GENOMIC DNA]</scope>
    <source>
        <strain evidence="2 3">KCTC 19936</strain>
    </source>
</reference>
<gene>
    <name evidence="2" type="ORF">N802_04875</name>
</gene>
<dbReference type="AlphaFoldDB" id="A0A0A0J1B1"/>
<comment type="caution">
    <text evidence="2">The sequence shown here is derived from an EMBL/GenBank/DDBJ whole genome shotgun (WGS) entry which is preliminary data.</text>
</comment>
<protein>
    <submittedName>
        <fullName evidence="2">Uncharacterized protein</fullName>
    </submittedName>
</protein>
<dbReference type="EMBL" id="AVPJ01000013">
    <property type="protein sequence ID" value="KGN31200.1"/>
    <property type="molecule type" value="Genomic_DNA"/>
</dbReference>
<feature type="compositionally biased region" description="Polar residues" evidence="1">
    <location>
        <begin position="135"/>
        <end position="144"/>
    </location>
</feature>
<organism evidence="2 3">
    <name type="scientific">Knoellia sinensis KCTC 19936</name>
    <dbReference type="NCBI Taxonomy" id="1385520"/>
    <lineage>
        <taxon>Bacteria</taxon>
        <taxon>Bacillati</taxon>
        <taxon>Actinomycetota</taxon>
        <taxon>Actinomycetes</taxon>
        <taxon>Micrococcales</taxon>
        <taxon>Intrasporangiaceae</taxon>
        <taxon>Knoellia</taxon>
    </lineage>
</organism>
<evidence type="ECO:0000313" key="3">
    <source>
        <dbReference type="Proteomes" id="UP000030002"/>
    </source>
</evidence>
<proteinExistence type="predicted"/>
<sequence length="263" mass="26047">MELVVSTHDDDTDPTGMRALLRALPDPGPMPDDLADRIRASLSDLSLDEETPPVSSVGVTSVSRGTVRPGIRSWWSRHGSKVAVAAVVLIGGSSVAGLVGSGFGSGAGSDSAGSSADSAAGSAESRSLADEGKTAASQGDSDGQLSGRDLATGPVVVTMSGRAYTAAGLAGQLGEAGRSAPLTPLTAESPGIGPIGTEIGVRSCLEALGLPPDTRADVDLGPVDGTPAAVIVVGTDGARTAYAVRRECTLGNPAILVGPIDLP</sequence>
<feature type="compositionally biased region" description="Low complexity" evidence="1">
    <location>
        <begin position="108"/>
        <end position="123"/>
    </location>
</feature>
<feature type="region of interest" description="Disordered" evidence="1">
    <location>
        <begin position="106"/>
        <end position="149"/>
    </location>
</feature>
<dbReference type="Proteomes" id="UP000030002">
    <property type="component" value="Unassembled WGS sequence"/>
</dbReference>
<dbReference type="eggNOG" id="ENOG5031XV7">
    <property type="taxonomic scope" value="Bacteria"/>
</dbReference>